<proteinExistence type="predicted"/>
<feature type="region of interest" description="Disordered" evidence="1">
    <location>
        <begin position="67"/>
        <end position="106"/>
    </location>
</feature>
<accession>A0A9Q8SD61</accession>
<gene>
    <name evidence="2" type="ORF">CLUP02_01497</name>
</gene>
<evidence type="ECO:0000313" key="2">
    <source>
        <dbReference type="EMBL" id="UQC74845.1"/>
    </source>
</evidence>
<dbReference type="Proteomes" id="UP000830671">
    <property type="component" value="Chromosome 1"/>
</dbReference>
<feature type="compositionally biased region" description="Basic and acidic residues" evidence="1">
    <location>
        <begin position="76"/>
        <end position="103"/>
    </location>
</feature>
<keyword evidence="3" id="KW-1185">Reference proteome</keyword>
<sequence>MTSAFTSPRIRIRTVQRGRIKLPKYLPQSLTPNLQVPDTSAPFVLPDCIEVHLLLFPPTMQLWSHKAKQDALNQSDEERRQQPSLREMLDNKPRATEGDHKDSSGPIPIILCGKTEAIGRGVIEGLKPEYEESPEELRLTIPQIVIHFITTPASGALIIPALLTSSPPPQHPDTSAIGSGHYASPPRAIVLGGAFDEEAVKSLQNAVVEQGVAAASRKVPWLRHDGSKAAPPPGPEYGKAMVARVREKLGLLEGEGKLDGGYGGDEWY</sequence>
<evidence type="ECO:0000313" key="3">
    <source>
        <dbReference type="Proteomes" id="UP000830671"/>
    </source>
</evidence>
<dbReference type="EMBL" id="CP019471">
    <property type="protein sequence ID" value="UQC74845.1"/>
    <property type="molecule type" value="Genomic_DNA"/>
</dbReference>
<dbReference type="RefSeq" id="XP_049136494.1">
    <property type="nucleotide sequence ID" value="XM_049280537.1"/>
</dbReference>
<protein>
    <submittedName>
        <fullName evidence="2">Uncharacterized protein</fullName>
    </submittedName>
</protein>
<organism evidence="2 3">
    <name type="scientific">Colletotrichum lupini</name>
    <dbReference type="NCBI Taxonomy" id="145971"/>
    <lineage>
        <taxon>Eukaryota</taxon>
        <taxon>Fungi</taxon>
        <taxon>Dikarya</taxon>
        <taxon>Ascomycota</taxon>
        <taxon>Pezizomycotina</taxon>
        <taxon>Sordariomycetes</taxon>
        <taxon>Hypocreomycetidae</taxon>
        <taxon>Glomerellales</taxon>
        <taxon>Glomerellaceae</taxon>
        <taxon>Colletotrichum</taxon>
        <taxon>Colletotrichum acutatum species complex</taxon>
    </lineage>
</organism>
<dbReference type="AlphaFoldDB" id="A0A9Q8SD61"/>
<reference evidence="2" key="1">
    <citation type="journal article" date="2021" name="Mol. Plant Microbe Interact.">
        <title>Complete Genome Sequence of the Plant-Pathogenic Fungus Colletotrichum lupini.</title>
        <authorList>
            <person name="Baroncelli R."/>
            <person name="Pensec F."/>
            <person name="Da Lio D."/>
            <person name="Boufleur T."/>
            <person name="Vicente I."/>
            <person name="Sarrocco S."/>
            <person name="Picot A."/>
            <person name="Baraldi E."/>
            <person name="Sukno S."/>
            <person name="Thon M."/>
            <person name="Le Floch G."/>
        </authorList>
    </citation>
    <scope>NUCLEOTIDE SEQUENCE</scope>
    <source>
        <strain evidence="2">IMI 504893</strain>
    </source>
</reference>
<evidence type="ECO:0000256" key="1">
    <source>
        <dbReference type="SAM" id="MobiDB-lite"/>
    </source>
</evidence>
<name>A0A9Q8SD61_9PEZI</name>
<dbReference type="KEGG" id="clup:CLUP02_01497"/>
<dbReference type="GeneID" id="73335547"/>